<feature type="compositionally biased region" description="Polar residues" evidence="2">
    <location>
        <begin position="37"/>
        <end position="51"/>
    </location>
</feature>
<evidence type="ECO:0000256" key="2">
    <source>
        <dbReference type="SAM" id="MobiDB-lite"/>
    </source>
</evidence>
<dbReference type="InterPro" id="IPR038798">
    <property type="entry name" value="CCDC138"/>
</dbReference>
<dbReference type="PANTHER" id="PTHR34523:SF1">
    <property type="entry name" value="COILED-COIL DOMAIN-CONTAINING PROTEIN 138"/>
    <property type="match status" value="1"/>
</dbReference>
<evidence type="ECO:0000313" key="6">
    <source>
        <dbReference type="RefSeq" id="XP_035681532.1"/>
    </source>
</evidence>
<feature type="compositionally biased region" description="Basic residues" evidence="2">
    <location>
        <begin position="201"/>
        <end position="210"/>
    </location>
</feature>
<dbReference type="PANTHER" id="PTHR34523">
    <property type="entry name" value="COILED-COIL DOMAIN-CONTAINING PROTEIN 138"/>
    <property type="match status" value="1"/>
</dbReference>
<keyword evidence="1" id="KW-0175">Coiled coil</keyword>
<dbReference type="Proteomes" id="UP000001554">
    <property type="component" value="Chromosome 7"/>
</dbReference>
<feature type="region of interest" description="Disordered" evidence="2">
    <location>
        <begin position="201"/>
        <end position="224"/>
    </location>
</feature>
<gene>
    <name evidence="6" type="primary">LOC118419293</name>
</gene>
<organism evidence="5 6">
    <name type="scientific">Branchiostoma floridae</name>
    <name type="common">Florida lancelet</name>
    <name type="synonym">Amphioxus</name>
    <dbReference type="NCBI Taxonomy" id="7739"/>
    <lineage>
        <taxon>Eukaryota</taxon>
        <taxon>Metazoa</taxon>
        <taxon>Chordata</taxon>
        <taxon>Cephalochordata</taxon>
        <taxon>Leptocardii</taxon>
        <taxon>Amphioxiformes</taxon>
        <taxon>Branchiostomatidae</taxon>
        <taxon>Branchiostoma</taxon>
    </lineage>
</organism>
<dbReference type="Pfam" id="PF21037">
    <property type="entry name" value="CCDC138_cc"/>
    <property type="match status" value="1"/>
</dbReference>
<feature type="domain" description="Coiled-coil-domain-containing protein 138 coiled-coil" evidence="4">
    <location>
        <begin position="303"/>
        <end position="361"/>
    </location>
</feature>
<dbReference type="KEGG" id="bfo:118419293"/>
<reference evidence="6" key="2">
    <citation type="submission" date="2025-08" db="UniProtKB">
        <authorList>
            <consortium name="RefSeq"/>
        </authorList>
    </citation>
    <scope>IDENTIFICATION</scope>
    <source>
        <strain evidence="6">S238N-H82</strain>
        <tissue evidence="6">Testes</tissue>
    </source>
</reference>
<evidence type="ECO:0000313" key="5">
    <source>
        <dbReference type="Proteomes" id="UP000001554"/>
    </source>
</evidence>
<dbReference type="OMA" id="EVHLRHY"/>
<dbReference type="OrthoDB" id="2161164at2759"/>
<feature type="domain" description="Coiled-coil" evidence="3">
    <location>
        <begin position="407"/>
        <end position="701"/>
    </location>
</feature>
<name>A0A9J7LEY3_BRAFL</name>
<dbReference type="InterPro" id="IPR048750">
    <property type="entry name" value="CCDC138_C"/>
</dbReference>
<feature type="coiled-coil region" evidence="1">
    <location>
        <begin position="228"/>
        <end position="255"/>
    </location>
</feature>
<keyword evidence="5" id="KW-1185">Reference proteome</keyword>
<feature type="region of interest" description="Disordered" evidence="2">
    <location>
        <begin position="354"/>
        <end position="395"/>
    </location>
</feature>
<evidence type="ECO:0000259" key="4">
    <source>
        <dbReference type="Pfam" id="PF21037"/>
    </source>
</evidence>
<dbReference type="RefSeq" id="XP_035681532.1">
    <property type="nucleotide sequence ID" value="XM_035825639.1"/>
</dbReference>
<feature type="compositionally biased region" description="Basic and acidic residues" evidence="2">
    <location>
        <begin position="375"/>
        <end position="384"/>
    </location>
</feature>
<feature type="region of interest" description="Disordered" evidence="2">
    <location>
        <begin position="1"/>
        <end position="72"/>
    </location>
</feature>
<dbReference type="AlphaFoldDB" id="A0A9J7LEY3"/>
<feature type="compositionally biased region" description="Basic residues" evidence="2">
    <location>
        <begin position="18"/>
        <end position="27"/>
    </location>
</feature>
<dbReference type="Pfam" id="PF21035">
    <property type="entry name" value="CCDC138_C"/>
    <property type="match status" value="1"/>
</dbReference>
<protein>
    <submittedName>
        <fullName evidence="6">Coiled-coil domain-containing protein 138-like</fullName>
    </submittedName>
</protein>
<evidence type="ECO:0000256" key="1">
    <source>
        <dbReference type="SAM" id="Coils"/>
    </source>
</evidence>
<proteinExistence type="predicted"/>
<evidence type="ECO:0000259" key="3">
    <source>
        <dbReference type="Pfam" id="PF21035"/>
    </source>
</evidence>
<accession>A0A9J7LEY3</accession>
<sequence>MASSEESDIYAESVAETKRRKEKRKASARLFGDVLSSAPSSARSQGLSDTQQSDRSPRRSKSRFSPEGLTSSERKYYNRALKDLYEIIKISSNRLDLSGSMDDRDADYQGTDGDYDQDPTVLEEEETFMPTESLSLPTLRSSMSSLNDKDFDISQKTEIMDNPTVLEEEETFMPTESLTLPTLRSSMSSLNDEDFDPLKVRRFHRKHSARRRDDRGGPPASGNVKKVYKELVSINNKLQEENALLHERQEELGRRELLVLERERALDEIEEQHGDLNKHWAIMQHKHKREVEQWEEALRDRTKENKRLQHSFEVMKQANDQLRKQLTEVQELKKKLEVQASSLERRVVNLQRKQQFTERQKGVENIPPPQQPDTKPAKPVKEPTSKGTDSTVAKPKPSGLLEMLAVLLDWVCEANLQQQQQSDGRSTPLISLPAPELIQDRCIKVLPHLSELLHQVSTSHTRLHLPCLQFVFWAMFNIQHVSSLLQHVLLSATYRRLGEELYRPTVVRFTEGEKSPGGTVHSPRGGKPRTGVYFKSGNLQVRLLSALIVLKTLLQVDYLAHVFEVLRNDLRLEKCKELFLHYQGVQVILPFVKGGNKALMGSAVDVLLQLSTESAVLPRFLDSCSNESWFRACALLLRTPNLDIKLLEKLSIILQKLSKIKANKKYFEVFTIGNMLHEMYRTCDPQQEFLALNLRSILHNLGMLKAQ</sequence>
<dbReference type="GeneID" id="118419293"/>
<feature type="region of interest" description="Disordered" evidence="2">
    <location>
        <begin position="96"/>
        <end position="117"/>
    </location>
</feature>
<reference evidence="5" key="1">
    <citation type="journal article" date="2020" name="Nat. Ecol. Evol.">
        <title>Deeply conserved synteny resolves early events in vertebrate evolution.</title>
        <authorList>
            <person name="Simakov O."/>
            <person name="Marletaz F."/>
            <person name="Yue J.X."/>
            <person name="O'Connell B."/>
            <person name="Jenkins J."/>
            <person name="Brandt A."/>
            <person name="Calef R."/>
            <person name="Tung C.H."/>
            <person name="Huang T.K."/>
            <person name="Schmutz J."/>
            <person name="Satoh N."/>
            <person name="Yu J.K."/>
            <person name="Putnam N.H."/>
            <person name="Green R.E."/>
            <person name="Rokhsar D.S."/>
        </authorList>
    </citation>
    <scope>NUCLEOTIDE SEQUENCE [LARGE SCALE GENOMIC DNA]</scope>
    <source>
        <strain evidence="5">S238N-H82</strain>
    </source>
</reference>
<dbReference type="InterPro" id="IPR048751">
    <property type="entry name" value="CCDC138_CC"/>
</dbReference>